<keyword evidence="3" id="KW-0732">Signal</keyword>
<reference evidence="5" key="2">
    <citation type="submission" date="2025-09" db="UniProtKB">
        <authorList>
            <consortium name="Ensembl"/>
        </authorList>
    </citation>
    <scope>IDENTIFICATION</scope>
</reference>
<keyword evidence="1" id="KW-0812">Transmembrane</keyword>
<keyword evidence="1" id="KW-0472">Membrane</keyword>
<dbReference type="PANTHER" id="PTHR46784">
    <property type="entry name" value="KILLER CELL LECTIN-LIKE RECEPTOR SUBFAMILY B MEMBER 1"/>
    <property type="match status" value="1"/>
</dbReference>
<protein>
    <recommendedName>
        <fullName evidence="4">C-type lectin domain-containing protein</fullName>
    </recommendedName>
</protein>
<evidence type="ECO:0000256" key="2">
    <source>
        <dbReference type="ARBA" id="ARBA00023157"/>
    </source>
</evidence>
<dbReference type="AlphaFoldDB" id="A0A8C3KB94"/>
<evidence type="ECO:0000256" key="1">
    <source>
        <dbReference type="ARBA" id="ARBA00022989"/>
    </source>
</evidence>
<dbReference type="Pfam" id="PF00059">
    <property type="entry name" value="Lectin_C"/>
    <property type="match status" value="1"/>
</dbReference>
<evidence type="ECO:0000313" key="5">
    <source>
        <dbReference type="Ensembl" id="ENSCPGP00000020443.1"/>
    </source>
</evidence>
<organism evidence="5 6">
    <name type="scientific">Calidris pygmaea</name>
    <name type="common">Spoon-billed sandpiper</name>
    <dbReference type="NCBI Taxonomy" id="425635"/>
    <lineage>
        <taxon>Eukaryota</taxon>
        <taxon>Metazoa</taxon>
        <taxon>Chordata</taxon>
        <taxon>Craniata</taxon>
        <taxon>Vertebrata</taxon>
        <taxon>Euteleostomi</taxon>
        <taxon>Archelosauria</taxon>
        <taxon>Archosauria</taxon>
        <taxon>Dinosauria</taxon>
        <taxon>Saurischia</taxon>
        <taxon>Theropoda</taxon>
        <taxon>Coelurosauria</taxon>
        <taxon>Aves</taxon>
        <taxon>Neognathae</taxon>
        <taxon>Neoaves</taxon>
        <taxon>Charadriiformes</taxon>
        <taxon>Scolopacidae</taxon>
        <taxon>Calidris</taxon>
    </lineage>
</organism>
<dbReference type="SMART" id="SM00034">
    <property type="entry name" value="CLECT"/>
    <property type="match status" value="1"/>
</dbReference>
<evidence type="ECO:0000256" key="3">
    <source>
        <dbReference type="SAM" id="SignalP"/>
    </source>
</evidence>
<proteinExistence type="predicted"/>
<sequence>MWDWGSVFLLTTLSLAASGCPQWHRTALWAGWTGNLLLGVQMGLNHLSFLGCAGDKVASWWLNVALTCLSEDKGCTLCPINWMSHGTKCYWVSHELSHWNSSREDCVNQGGQLMMPRDQKENLQKPTRYFWIGLFFEKGWTWVNGSHLDLTEGGSCGVIREGRISTIGCSVTLQWICQKEAIQL</sequence>
<dbReference type="PANTHER" id="PTHR46784:SF1">
    <property type="entry name" value="KILLER CELL LECTIN-LIKE RECEPTOR SUBFAMILY B MEMBER 1"/>
    <property type="match status" value="1"/>
</dbReference>
<name>A0A8C3KB94_9CHAR</name>
<dbReference type="PROSITE" id="PS50041">
    <property type="entry name" value="C_TYPE_LECTIN_2"/>
    <property type="match status" value="1"/>
</dbReference>
<evidence type="ECO:0000313" key="6">
    <source>
        <dbReference type="Proteomes" id="UP000694419"/>
    </source>
</evidence>
<keyword evidence="2" id="KW-1015">Disulfide bond</keyword>
<dbReference type="InterPro" id="IPR016186">
    <property type="entry name" value="C-type_lectin-like/link_sf"/>
</dbReference>
<dbReference type="SUPFAM" id="SSF56436">
    <property type="entry name" value="C-type lectin-like"/>
    <property type="match status" value="1"/>
</dbReference>
<dbReference type="InterPro" id="IPR016187">
    <property type="entry name" value="CTDL_fold"/>
</dbReference>
<dbReference type="InterPro" id="IPR001304">
    <property type="entry name" value="C-type_lectin-like"/>
</dbReference>
<dbReference type="GO" id="GO:0009986">
    <property type="term" value="C:cell surface"/>
    <property type="evidence" value="ECO:0007669"/>
    <property type="project" value="TreeGrafter"/>
</dbReference>
<evidence type="ECO:0000259" key="4">
    <source>
        <dbReference type="PROSITE" id="PS50041"/>
    </source>
</evidence>
<keyword evidence="1" id="KW-1133">Transmembrane helix</keyword>
<dbReference type="InterPro" id="IPR051527">
    <property type="entry name" value="KLR_subfamily_B"/>
</dbReference>
<feature type="domain" description="C-type lectin" evidence="4">
    <location>
        <begin position="85"/>
        <end position="178"/>
    </location>
</feature>
<dbReference type="Proteomes" id="UP000694419">
    <property type="component" value="Unplaced"/>
</dbReference>
<accession>A0A8C3KB94</accession>
<keyword evidence="6" id="KW-1185">Reference proteome</keyword>
<reference evidence="5" key="1">
    <citation type="submission" date="2025-08" db="UniProtKB">
        <authorList>
            <consortium name="Ensembl"/>
        </authorList>
    </citation>
    <scope>IDENTIFICATION</scope>
</reference>
<dbReference type="GO" id="GO:0005886">
    <property type="term" value="C:plasma membrane"/>
    <property type="evidence" value="ECO:0007669"/>
    <property type="project" value="TreeGrafter"/>
</dbReference>
<dbReference type="GO" id="GO:0038023">
    <property type="term" value="F:signaling receptor activity"/>
    <property type="evidence" value="ECO:0007669"/>
    <property type="project" value="TreeGrafter"/>
</dbReference>
<dbReference type="Gene3D" id="3.10.100.10">
    <property type="entry name" value="Mannose-Binding Protein A, subunit A"/>
    <property type="match status" value="1"/>
</dbReference>
<dbReference type="Ensembl" id="ENSCPGT00000022405.1">
    <property type="protein sequence ID" value="ENSCPGP00000020443.1"/>
    <property type="gene ID" value="ENSCPGG00000014313.1"/>
</dbReference>
<dbReference type="GO" id="GO:0042269">
    <property type="term" value="P:regulation of natural killer cell mediated cytotoxicity"/>
    <property type="evidence" value="ECO:0007669"/>
    <property type="project" value="TreeGrafter"/>
</dbReference>
<feature type="signal peptide" evidence="3">
    <location>
        <begin position="1"/>
        <end position="18"/>
    </location>
</feature>
<feature type="chain" id="PRO_5034910900" description="C-type lectin domain-containing protein" evidence="3">
    <location>
        <begin position="19"/>
        <end position="184"/>
    </location>
</feature>